<evidence type="ECO:0000313" key="4">
    <source>
        <dbReference type="Proteomes" id="UP000315295"/>
    </source>
</evidence>
<evidence type="ECO:0000313" key="3">
    <source>
        <dbReference type="EMBL" id="TQE05123.1"/>
    </source>
</evidence>
<organism evidence="3 4">
    <name type="scientific">Malus baccata</name>
    <name type="common">Siberian crab apple</name>
    <name type="synonym">Pyrus baccata</name>
    <dbReference type="NCBI Taxonomy" id="106549"/>
    <lineage>
        <taxon>Eukaryota</taxon>
        <taxon>Viridiplantae</taxon>
        <taxon>Streptophyta</taxon>
        <taxon>Embryophyta</taxon>
        <taxon>Tracheophyta</taxon>
        <taxon>Spermatophyta</taxon>
        <taxon>Magnoliopsida</taxon>
        <taxon>eudicotyledons</taxon>
        <taxon>Gunneridae</taxon>
        <taxon>Pentapetalae</taxon>
        <taxon>rosids</taxon>
        <taxon>fabids</taxon>
        <taxon>Rosales</taxon>
        <taxon>Rosaceae</taxon>
        <taxon>Amygdaloideae</taxon>
        <taxon>Maleae</taxon>
        <taxon>Malus</taxon>
    </lineage>
</organism>
<keyword evidence="1" id="KW-1133">Transmembrane helix</keyword>
<keyword evidence="1" id="KW-0472">Membrane</keyword>
<dbReference type="EMBL" id="VIEB01000128">
    <property type="protein sequence ID" value="TQE05123.1"/>
    <property type="molecule type" value="Genomic_DNA"/>
</dbReference>
<dbReference type="GO" id="GO:0005509">
    <property type="term" value="F:calcium ion binding"/>
    <property type="evidence" value="ECO:0007669"/>
    <property type="project" value="InterPro"/>
</dbReference>
<name>A0A540N3J6_MALBA</name>
<protein>
    <recommendedName>
        <fullName evidence="2">PsbP C-terminal domain-containing protein</fullName>
    </recommendedName>
</protein>
<dbReference type="STRING" id="106549.A0A540N3J6"/>
<dbReference type="GO" id="GO:0009654">
    <property type="term" value="C:photosystem II oxygen evolving complex"/>
    <property type="evidence" value="ECO:0007669"/>
    <property type="project" value="InterPro"/>
</dbReference>
<feature type="transmembrane region" description="Helical" evidence="1">
    <location>
        <begin position="20"/>
        <end position="42"/>
    </location>
</feature>
<feature type="domain" description="PsbP C-terminal" evidence="2">
    <location>
        <begin position="110"/>
        <end position="184"/>
    </location>
</feature>
<dbReference type="Gene3D" id="3.40.1000.10">
    <property type="entry name" value="Mog1/PsbP, alpha/beta/alpha sandwich"/>
    <property type="match status" value="1"/>
</dbReference>
<dbReference type="GO" id="GO:0015979">
    <property type="term" value="P:photosynthesis"/>
    <property type="evidence" value="ECO:0007669"/>
    <property type="project" value="InterPro"/>
</dbReference>
<evidence type="ECO:0000256" key="1">
    <source>
        <dbReference type="SAM" id="Phobius"/>
    </source>
</evidence>
<dbReference type="AlphaFoldDB" id="A0A540N3J6"/>
<keyword evidence="1" id="KW-0812">Transmembrane</keyword>
<reference evidence="3 4" key="1">
    <citation type="journal article" date="2019" name="G3 (Bethesda)">
        <title>Sequencing of a Wild Apple (Malus baccata) Genome Unravels the Differences Between Cultivated and Wild Apple Species Regarding Disease Resistance and Cold Tolerance.</title>
        <authorList>
            <person name="Chen X."/>
        </authorList>
    </citation>
    <scope>NUCLEOTIDE SEQUENCE [LARGE SCALE GENOMIC DNA]</scope>
    <source>
        <strain evidence="4">cv. Shandingzi</strain>
        <tissue evidence="3">Leaves</tissue>
    </source>
</reference>
<keyword evidence="4" id="KW-1185">Reference proteome</keyword>
<dbReference type="Pfam" id="PF01789">
    <property type="entry name" value="PsbP"/>
    <property type="match status" value="1"/>
</dbReference>
<dbReference type="InterPro" id="IPR016123">
    <property type="entry name" value="Mog1/PsbP_a/b/a-sand"/>
</dbReference>
<dbReference type="InterPro" id="IPR002683">
    <property type="entry name" value="PsbP_C"/>
</dbReference>
<proteinExistence type="predicted"/>
<sequence>PADQFASLQSGFRRQLPVGLGRASVVVLGADFLGVTSFFLGLSPESSRSQADFLGLSHRRLQLVHCQFSLILPRLMDGHEMSVNPLSHSARLPPPESAMLASLCRQLLLISTFGGPKEVGEAVVRTVTGSRKRPDIKGTLIESKSREDSVRNVKCYELEFRVESPLFHQQNIAVCCFRFGRLFTQCSGTGISMAGGEVRPAILVRLQQYSGRQSHSYRRKV</sequence>
<feature type="non-terminal residue" evidence="3">
    <location>
        <position position="1"/>
    </location>
</feature>
<evidence type="ECO:0000259" key="2">
    <source>
        <dbReference type="Pfam" id="PF01789"/>
    </source>
</evidence>
<gene>
    <name evidence="3" type="ORF">C1H46_009275</name>
</gene>
<dbReference type="Proteomes" id="UP000315295">
    <property type="component" value="Unassembled WGS sequence"/>
</dbReference>
<dbReference type="GO" id="GO:0019898">
    <property type="term" value="C:extrinsic component of membrane"/>
    <property type="evidence" value="ECO:0007669"/>
    <property type="project" value="InterPro"/>
</dbReference>
<comment type="caution">
    <text evidence="3">The sequence shown here is derived from an EMBL/GenBank/DDBJ whole genome shotgun (WGS) entry which is preliminary data.</text>
</comment>
<dbReference type="SUPFAM" id="SSF55724">
    <property type="entry name" value="Mog1p/PsbP-like"/>
    <property type="match status" value="1"/>
</dbReference>
<accession>A0A540N3J6</accession>